<dbReference type="GeneID" id="61295240"/>
<dbReference type="RefSeq" id="WP_067043332.1">
    <property type="nucleotide sequence ID" value="NZ_CAWQZC010000105.1"/>
</dbReference>
<evidence type="ECO:0000256" key="1">
    <source>
        <dbReference type="SAM" id="MobiDB-lite"/>
    </source>
</evidence>
<dbReference type="PROSITE" id="PS50943">
    <property type="entry name" value="HTH_CROC1"/>
    <property type="match status" value="1"/>
</dbReference>
<evidence type="ECO:0000259" key="2">
    <source>
        <dbReference type="PROSITE" id="PS50943"/>
    </source>
</evidence>
<dbReference type="Proteomes" id="UP000182660">
    <property type="component" value="Unassembled WGS sequence"/>
</dbReference>
<name>A0ABY1HA17_9GAMM</name>
<evidence type="ECO:0000313" key="4">
    <source>
        <dbReference type="Proteomes" id="UP000182660"/>
    </source>
</evidence>
<evidence type="ECO:0000313" key="3">
    <source>
        <dbReference type="EMBL" id="SGY87645.1"/>
    </source>
</evidence>
<accession>A0ABY1HA17</accession>
<reference evidence="3 4" key="1">
    <citation type="submission" date="2016-11" db="EMBL/GenBank/DDBJ databases">
        <authorList>
            <person name="Klemetsen T."/>
        </authorList>
    </citation>
    <scope>NUCLEOTIDE SEQUENCE [LARGE SCALE GENOMIC DNA]</scope>
    <source>
        <strain evidence="3">MT 2528</strain>
    </source>
</reference>
<dbReference type="SUPFAM" id="SSF47413">
    <property type="entry name" value="lambda repressor-like DNA-binding domains"/>
    <property type="match status" value="1"/>
</dbReference>
<feature type="domain" description="HTH cro/C1-type" evidence="2">
    <location>
        <begin position="7"/>
        <end position="50"/>
    </location>
</feature>
<dbReference type="Gene3D" id="1.10.260.40">
    <property type="entry name" value="lambda repressor-like DNA-binding domains"/>
    <property type="match status" value="1"/>
</dbReference>
<dbReference type="EMBL" id="FPLJ01000035">
    <property type="protein sequence ID" value="SGY87645.1"/>
    <property type="molecule type" value="Genomic_DNA"/>
</dbReference>
<feature type="region of interest" description="Disordered" evidence="1">
    <location>
        <begin position="70"/>
        <end position="96"/>
    </location>
</feature>
<keyword evidence="4" id="KW-1185">Reference proteome</keyword>
<sequence length="96" mass="10822">MLFKKRLKAIIREEGMSQKVFAEEIDVSLGAVEQYLSGKRIPAGDVIMKIVSHEQFKKYTMWLLTGDVEEDSDQVSPKPSTQEKCGLVSDDSEKEA</sequence>
<comment type="caution">
    <text evidence="3">The sequence shown here is derived from an EMBL/GenBank/DDBJ whole genome shotgun (WGS) entry which is preliminary data.</text>
</comment>
<dbReference type="InterPro" id="IPR001387">
    <property type="entry name" value="Cro/C1-type_HTH"/>
</dbReference>
<dbReference type="SMART" id="SM00530">
    <property type="entry name" value="HTH_XRE"/>
    <property type="match status" value="1"/>
</dbReference>
<protein>
    <recommendedName>
        <fullName evidence="2">HTH cro/C1-type domain-containing protein</fullName>
    </recommendedName>
</protein>
<dbReference type="CDD" id="cd00093">
    <property type="entry name" value="HTH_XRE"/>
    <property type="match status" value="1"/>
</dbReference>
<organism evidence="3 4">
    <name type="scientific">Moritella viscosa</name>
    <dbReference type="NCBI Taxonomy" id="80854"/>
    <lineage>
        <taxon>Bacteria</taxon>
        <taxon>Pseudomonadati</taxon>
        <taxon>Pseudomonadota</taxon>
        <taxon>Gammaproteobacteria</taxon>
        <taxon>Alteromonadales</taxon>
        <taxon>Moritellaceae</taxon>
        <taxon>Moritella</taxon>
    </lineage>
</organism>
<proteinExistence type="predicted"/>
<dbReference type="InterPro" id="IPR010982">
    <property type="entry name" value="Lambda_DNA-bd_dom_sf"/>
</dbReference>
<dbReference type="Pfam" id="PF01381">
    <property type="entry name" value="HTH_3"/>
    <property type="match status" value="1"/>
</dbReference>
<gene>
    <name evidence="3" type="ORF">MT2528_1327</name>
</gene>
<feature type="compositionally biased region" description="Polar residues" evidence="1">
    <location>
        <begin position="74"/>
        <end position="83"/>
    </location>
</feature>